<dbReference type="InterPro" id="IPR036691">
    <property type="entry name" value="Endo/exonu/phosph_ase_sf"/>
</dbReference>
<dbReference type="SUPFAM" id="SSF56219">
    <property type="entry name" value="DNase I-like"/>
    <property type="match status" value="1"/>
</dbReference>
<gene>
    <name evidence="1" type="ORF">F2P56_012649</name>
</gene>
<organism evidence="1 2">
    <name type="scientific">Juglans regia</name>
    <name type="common">English walnut</name>
    <dbReference type="NCBI Taxonomy" id="51240"/>
    <lineage>
        <taxon>Eukaryota</taxon>
        <taxon>Viridiplantae</taxon>
        <taxon>Streptophyta</taxon>
        <taxon>Embryophyta</taxon>
        <taxon>Tracheophyta</taxon>
        <taxon>Spermatophyta</taxon>
        <taxon>Magnoliopsida</taxon>
        <taxon>eudicotyledons</taxon>
        <taxon>Gunneridae</taxon>
        <taxon>Pentapetalae</taxon>
        <taxon>rosids</taxon>
        <taxon>fabids</taxon>
        <taxon>Fagales</taxon>
        <taxon>Juglandaceae</taxon>
        <taxon>Juglans</taxon>
    </lineage>
</organism>
<comment type="caution">
    <text evidence="1">The sequence shown here is derived from an EMBL/GenBank/DDBJ whole genome shotgun (WGS) entry which is preliminary data.</text>
</comment>
<reference evidence="1" key="2">
    <citation type="submission" date="2020-03" db="EMBL/GenBank/DDBJ databases">
        <title>Walnut 2.0.</title>
        <authorList>
            <person name="Marrano A."/>
            <person name="Britton M."/>
            <person name="Zimin A.V."/>
            <person name="Zaini P.A."/>
            <person name="Workman R."/>
            <person name="Puiu D."/>
            <person name="Bianco L."/>
            <person name="Allen B.J."/>
            <person name="Troggio M."/>
            <person name="Leslie C.A."/>
            <person name="Timp W."/>
            <person name="Dendekar A."/>
            <person name="Salzberg S.L."/>
            <person name="Neale D.B."/>
        </authorList>
    </citation>
    <scope>NUCLEOTIDE SEQUENCE</scope>
    <source>
        <tissue evidence="1">Leaves</tissue>
    </source>
</reference>
<dbReference type="RefSeq" id="XP_018843481.2">
    <property type="nucleotide sequence ID" value="XM_018987936.2"/>
</dbReference>
<dbReference type="KEGG" id="jre:109008014"/>
<protein>
    <submittedName>
        <fullName evidence="1">Uncharacterized protein</fullName>
    </submittedName>
</protein>
<dbReference type="OrthoDB" id="1935929at2759"/>
<dbReference type="PANTHER" id="PTHR33710">
    <property type="entry name" value="BNAC02G09200D PROTEIN"/>
    <property type="match status" value="1"/>
</dbReference>
<dbReference type="PANTHER" id="PTHR33710:SF79">
    <property type="entry name" value="OS06G0205337 PROTEIN"/>
    <property type="match status" value="1"/>
</dbReference>
<dbReference type="Gene3D" id="3.60.10.10">
    <property type="entry name" value="Endonuclease/exonuclease/phosphatase"/>
    <property type="match status" value="1"/>
</dbReference>
<dbReference type="Gramene" id="Jr06_09190_p1">
    <property type="protein sequence ID" value="cds.Jr06_09190_p1"/>
    <property type="gene ID" value="Jr06_09190"/>
</dbReference>
<accession>A0A834CR40</accession>
<reference evidence="1" key="1">
    <citation type="submission" date="2015-10" db="EMBL/GenBank/DDBJ databases">
        <authorList>
            <person name="Martinez-Garcia P.J."/>
            <person name="Crepeau M.W."/>
            <person name="Puiu D."/>
            <person name="Gonzalez-Ibeas D."/>
            <person name="Whalen J."/>
            <person name="Stevens K."/>
            <person name="Paul R."/>
            <person name="Butterfield T."/>
            <person name="Britton M."/>
            <person name="Reagan R."/>
            <person name="Chakraborty S."/>
            <person name="Walawage S.L."/>
            <person name="Vasquez-Gross H.A."/>
            <person name="Cardeno C."/>
            <person name="Famula R."/>
            <person name="Pratt K."/>
            <person name="Kuruganti S."/>
            <person name="Aradhya M.K."/>
            <person name="Leslie C.A."/>
            <person name="Dandekar A.M."/>
            <person name="Salzberg S.L."/>
            <person name="Wegrzyn J.L."/>
            <person name="Langley C.H."/>
            <person name="Neale D.B."/>
        </authorList>
    </citation>
    <scope>NUCLEOTIDE SEQUENCE</scope>
    <source>
        <tissue evidence="1">Leaves</tissue>
    </source>
</reference>
<sequence>MENFIEAIEVCGLYEVQFQGDSFTWSNRREWRCFTKEKLDRAFGNQSWFNLFTDSSVGSLAAQCFDHCPILLLVGNDEGERKKTQPFRYEASWGKREECQELIVRA</sequence>
<dbReference type="AlphaFoldDB" id="A0A834CR40"/>
<dbReference type="EMBL" id="LIHL02000006">
    <property type="protein sequence ID" value="KAF5468504.1"/>
    <property type="molecule type" value="Genomic_DNA"/>
</dbReference>
<dbReference type="Proteomes" id="UP000619265">
    <property type="component" value="Unassembled WGS sequence"/>
</dbReference>
<evidence type="ECO:0000313" key="1">
    <source>
        <dbReference type="EMBL" id="KAF5468504.1"/>
    </source>
</evidence>
<evidence type="ECO:0000313" key="2">
    <source>
        <dbReference type="Proteomes" id="UP000619265"/>
    </source>
</evidence>
<name>A0A834CR40_JUGRE</name>
<proteinExistence type="predicted"/>